<dbReference type="Proteomes" id="UP000039217">
    <property type="component" value="Unassembled WGS sequence"/>
</dbReference>
<reference evidence="1 2" key="1">
    <citation type="submission" date="2015-03" db="EMBL/GenBank/DDBJ databases">
        <authorList>
            <consortium name="Pathogen Informatics"/>
        </authorList>
    </citation>
    <scope>NUCLEOTIDE SEQUENCE [LARGE SCALE GENOMIC DNA]</scope>
    <source>
        <strain evidence="1 2">D00501624</strain>
    </source>
</reference>
<sequence length="105" mass="10987">MLDATNLGGILEGVRLDRDGKGFARMSGIETHGHRATRTNAVDAAGRPLDVGRVNIAPGHDDDILDAATYHHVALLGEVAEVARVVPAMLVLGRDEATHSQVAGS</sequence>
<accession>A0A655E4V7</accession>
<evidence type="ECO:0000313" key="1">
    <source>
        <dbReference type="EMBL" id="CNV00967.1"/>
    </source>
</evidence>
<evidence type="ECO:0000313" key="2">
    <source>
        <dbReference type="Proteomes" id="UP000039217"/>
    </source>
</evidence>
<gene>
    <name evidence="1" type="ORF">ERS007661_01498</name>
</gene>
<dbReference type="AlphaFoldDB" id="A0A655E4V7"/>
<organism evidence="1 2">
    <name type="scientific">Mycobacterium tuberculosis</name>
    <dbReference type="NCBI Taxonomy" id="1773"/>
    <lineage>
        <taxon>Bacteria</taxon>
        <taxon>Bacillati</taxon>
        <taxon>Actinomycetota</taxon>
        <taxon>Actinomycetes</taxon>
        <taxon>Mycobacteriales</taxon>
        <taxon>Mycobacteriaceae</taxon>
        <taxon>Mycobacterium</taxon>
        <taxon>Mycobacterium tuberculosis complex</taxon>
    </lineage>
</organism>
<name>A0A655E4V7_MYCTX</name>
<proteinExistence type="predicted"/>
<protein>
    <submittedName>
        <fullName evidence="1">Uncharacterized protein</fullName>
    </submittedName>
</protein>
<dbReference type="EMBL" id="CQQC01000423">
    <property type="protein sequence ID" value="CNV00967.1"/>
    <property type="molecule type" value="Genomic_DNA"/>
</dbReference>